<name>A0A9D1FKU7_9FIRM</name>
<dbReference type="CDD" id="cd00408">
    <property type="entry name" value="DHDPS-like"/>
    <property type="match status" value="1"/>
</dbReference>
<reference evidence="3" key="1">
    <citation type="submission" date="2020-10" db="EMBL/GenBank/DDBJ databases">
        <authorList>
            <person name="Gilroy R."/>
        </authorList>
    </citation>
    <scope>NUCLEOTIDE SEQUENCE</scope>
    <source>
        <strain evidence="3">CHK199-13235</strain>
    </source>
</reference>
<comment type="caution">
    <text evidence="3">The sequence shown here is derived from an EMBL/GenBank/DDBJ whole genome shotgun (WGS) entry which is preliminary data.</text>
</comment>
<accession>A0A9D1FKU7</accession>
<evidence type="ECO:0000313" key="3">
    <source>
        <dbReference type="EMBL" id="HIS75557.1"/>
    </source>
</evidence>
<dbReference type="SMART" id="SM01130">
    <property type="entry name" value="DHDPS"/>
    <property type="match status" value="1"/>
</dbReference>
<dbReference type="AlphaFoldDB" id="A0A9D1FKU7"/>
<dbReference type="SUPFAM" id="SSF51569">
    <property type="entry name" value="Aldolase"/>
    <property type="match status" value="1"/>
</dbReference>
<dbReference type="Pfam" id="PF00701">
    <property type="entry name" value="DHDPS"/>
    <property type="match status" value="1"/>
</dbReference>
<proteinExistence type="inferred from homology"/>
<dbReference type="Gene3D" id="3.20.20.70">
    <property type="entry name" value="Aldolase class I"/>
    <property type="match status" value="1"/>
</dbReference>
<dbReference type="PANTHER" id="PTHR12128">
    <property type="entry name" value="DIHYDRODIPICOLINATE SYNTHASE"/>
    <property type="match status" value="1"/>
</dbReference>
<comment type="similarity">
    <text evidence="1">Belongs to the DapA family.</text>
</comment>
<dbReference type="InterPro" id="IPR013785">
    <property type="entry name" value="Aldolase_TIM"/>
</dbReference>
<organism evidence="3 4">
    <name type="scientific">Candidatus Merdivicinus excrementipullorum</name>
    <dbReference type="NCBI Taxonomy" id="2840867"/>
    <lineage>
        <taxon>Bacteria</taxon>
        <taxon>Bacillati</taxon>
        <taxon>Bacillota</taxon>
        <taxon>Clostridia</taxon>
        <taxon>Eubacteriales</taxon>
        <taxon>Oscillospiraceae</taxon>
        <taxon>Oscillospiraceae incertae sedis</taxon>
        <taxon>Candidatus Merdivicinus</taxon>
    </lineage>
</organism>
<reference evidence="3" key="2">
    <citation type="journal article" date="2021" name="PeerJ">
        <title>Extensive microbial diversity within the chicken gut microbiome revealed by metagenomics and culture.</title>
        <authorList>
            <person name="Gilroy R."/>
            <person name="Ravi A."/>
            <person name="Getino M."/>
            <person name="Pursley I."/>
            <person name="Horton D.L."/>
            <person name="Alikhan N.F."/>
            <person name="Baker D."/>
            <person name="Gharbi K."/>
            <person name="Hall N."/>
            <person name="Watson M."/>
            <person name="Adriaenssens E.M."/>
            <person name="Foster-Nyarko E."/>
            <person name="Jarju S."/>
            <person name="Secka A."/>
            <person name="Antonio M."/>
            <person name="Oren A."/>
            <person name="Chaudhuri R.R."/>
            <person name="La Ragione R."/>
            <person name="Hildebrand F."/>
            <person name="Pallen M.J."/>
        </authorList>
    </citation>
    <scope>NUCLEOTIDE SEQUENCE</scope>
    <source>
        <strain evidence="3">CHK199-13235</strain>
    </source>
</reference>
<gene>
    <name evidence="3" type="ORF">IAB51_01985</name>
</gene>
<dbReference type="EMBL" id="DVJP01000018">
    <property type="protein sequence ID" value="HIS75557.1"/>
    <property type="molecule type" value="Genomic_DNA"/>
</dbReference>
<sequence length="297" mass="33657">MVTPFTEGAKTVDYPALEKLVDWYIQHGVDGLFAVCQSSEMFFLSREERREMARFVVEKAAGRAPVVVSGHISDAIEDQIAELKDARDSGADAVVLVSNRLAREEESDEVWKANARRILDAIPDCVFGIYECPYPYKRLLTPELLKWCAQTGRFAFIKDTCCDLTQIKAKLDAIRGSGIKLFNANSATLLESMRMGAAGFCGVMANFHPELYVRLTHRWKGNRQVSEMLQHFAAVTSFAELQMYPVSAKYHLSLCGAPIRTDSRVKDCRDFTELRQIETRSLLGLWQDYQRLLPDQQ</sequence>
<dbReference type="PANTHER" id="PTHR12128:SF66">
    <property type="entry name" value="4-HYDROXY-2-OXOGLUTARATE ALDOLASE, MITOCHONDRIAL"/>
    <property type="match status" value="1"/>
</dbReference>
<evidence type="ECO:0000256" key="2">
    <source>
        <dbReference type="ARBA" id="ARBA00023239"/>
    </source>
</evidence>
<dbReference type="GO" id="GO:0008840">
    <property type="term" value="F:4-hydroxy-tetrahydrodipicolinate synthase activity"/>
    <property type="evidence" value="ECO:0007669"/>
    <property type="project" value="TreeGrafter"/>
</dbReference>
<dbReference type="Proteomes" id="UP000824002">
    <property type="component" value="Unassembled WGS sequence"/>
</dbReference>
<evidence type="ECO:0000256" key="1">
    <source>
        <dbReference type="ARBA" id="ARBA00007592"/>
    </source>
</evidence>
<evidence type="ECO:0000313" key="4">
    <source>
        <dbReference type="Proteomes" id="UP000824002"/>
    </source>
</evidence>
<protein>
    <submittedName>
        <fullName evidence="3">Dihydrodipicolinate synthase family protein</fullName>
    </submittedName>
</protein>
<dbReference type="InterPro" id="IPR002220">
    <property type="entry name" value="DapA-like"/>
</dbReference>
<keyword evidence="2" id="KW-0456">Lyase</keyword>